<sequence length="33" mass="3783">MPDISIRKSFFISIAPNDDWVYKIKPAMGLKIS</sequence>
<dbReference type="AlphaFoldDB" id="D5BBS1"/>
<protein>
    <submittedName>
        <fullName evidence="1">Uncharacterized protein</fullName>
    </submittedName>
</protein>
<organism evidence="1 2">
    <name type="scientific">Zunongwangia profunda (strain DSM 18752 / CCTCC AB 206139 / SM-A87)</name>
    <name type="common">Wangia profunda</name>
    <dbReference type="NCBI Taxonomy" id="655815"/>
    <lineage>
        <taxon>Bacteria</taxon>
        <taxon>Pseudomonadati</taxon>
        <taxon>Bacteroidota</taxon>
        <taxon>Flavobacteriia</taxon>
        <taxon>Flavobacteriales</taxon>
        <taxon>Flavobacteriaceae</taxon>
        <taxon>Zunongwangia</taxon>
    </lineage>
</organism>
<gene>
    <name evidence="1" type="ordered locus">ZPR_2195</name>
</gene>
<dbReference type="EMBL" id="CP001650">
    <property type="protein sequence ID" value="ADF52520.1"/>
    <property type="molecule type" value="Genomic_DNA"/>
</dbReference>
<evidence type="ECO:0000313" key="2">
    <source>
        <dbReference type="Proteomes" id="UP000001654"/>
    </source>
</evidence>
<accession>D5BBS1</accession>
<dbReference type="KEGG" id="zpr:ZPR_2195"/>
<reference evidence="1 2" key="1">
    <citation type="journal article" date="2010" name="BMC Genomics">
        <title>The complete genome of Zunongwangia profunda SM-A87 reveals its adaptation to the deep-sea environment and ecological role in sedimentary organic nitrogen degradation.</title>
        <authorList>
            <person name="Qin Q.L."/>
            <person name="Zhang X.Y."/>
            <person name="Wang X.M."/>
            <person name="Liu G.M."/>
            <person name="Chen X.L."/>
            <person name="Xie B.B."/>
            <person name="Dang H.Y."/>
            <person name="Zhou B.C."/>
            <person name="Yu J."/>
            <person name="Zhang Y.Z."/>
        </authorList>
    </citation>
    <scope>NUCLEOTIDE SEQUENCE [LARGE SCALE GENOMIC DNA]</scope>
    <source>
        <strain evidence="2">DSM 18752 / CCTCC AB 206139 / SM-A87</strain>
    </source>
</reference>
<proteinExistence type="predicted"/>
<name>D5BBS1_ZUNPS</name>
<dbReference type="Proteomes" id="UP000001654">
    <property type="component" value="Chromosome"/>
</dbReference>
<dbReference type="HOGENOM" id="CLU_3384573_0_0_10"/>
<keyword evidence="2" id="KW-1185">Reference proteome</keyword>
<evidence type="ECO:0000313" key="1">
    <source>
        <dbReference type="EMBL" id="ADF52520.1"/>
    </source>
</evidence>